<feature type="domain" description="NTP pyrophosphohydrolase MazG-like" evidence="1">
    <location>
        <begin position="32"/>
        <end position="105"/>
    </location>
</feature>
<dbReference type="NCBIfam" id="NF007113">
    <property type="entry name" value="PRK09562.1"/>
    <property type="match status" value="1"/>
</dbReference>
<organism evidence="2 3">
    <name type="scientific">Sumerlaea chitinivorans</name>
    <dbReference type="NCBI Taxonomy" id="2250252"/>
    <lineage>
        <taxon>Bacteria</taxon>
        <taxon>Candidatus Sumerlaeota</taxon>
        <taxon>Candidatus Sumerlaeia</taxon>
        <taxon>Candidatus Sumerlaeales</taxon>
        <taxon>Candidatus Sumerlaeaceae</taxon>
        <taxon>Candidatus Sumerlaea</taxon>
    </lineage>
</organism>
<dbReference type="PANTHER" id="PTHR30522">
    <property type="entry name" value="NUCLEOSIDE TRIPHOSPHATE PYROPHOSPHOHYDROLASE"/>
    <property type="match status" value="1"/>
</dbReference>
<dbReference type="GO" id="GO:0046081">
    <property type="term" value="P:dUTP catabolic process"/>
    <property type="evidence" value="ECO:0007669"/>
    <property type="project" value="TreeGrafter"/>
</dbReference>
<dbReference type="GO" id="GO:0046061">
    <property type="term" value="P:dATP catabolic process"/>
    <property type="evidence" value="ECO:0007669"/>
    <property type="project" value="TreeGrafter"/>
</dbReference>
<protein>
    <submittedName>
        <fullName evidence="2">Nucleoside triphosphate pyrophosphohydrolase MazG</fullName>
    </submittedName>
</protein>
<dbReference type="InterPro" id="IPR048011">
    <property type="entry name" value="NTP-PPase_MazG-like_C"/>
</dbReference>
<reference evidence="2 3" key="1">
    <citation type="submission" date="2018-05" db="EMBL/GenBank/DDBJ databases">
        <title>A metagenomic window into the 2 km-deep terrestrial subsurface aquifer revealed taxonomically and functionally diverse microbial community comprising novel uncultured bacterial lineages.</title>
        <authorList>
            <person name="Kadnikov V.V."/>
            <person name="Mardanov A.V."/>
            <person name="Beletsky A.V."/>
            <person name="Banks D."/>
            <person name="Pimenov N.V."/>
            <person name="Frank Y.A."/>
            <person name="Karnachuk O.V."/>
            <person name="Ravin N.V."/>
        </authorList>
    </citation>
    <scope>NUCLEOTIDE SEQUENCE [LARGE SCALE GENOMIC DNA]</scope>
    <source>
        <strain evidence="2">BY</strain>
    </source>
</reference>
<gene>
    <name evidence="2" type="ORF">BRCON_1545</name>
</gene>
<dbReference type="Proteomes" id="UP000262583">
    <property type="component" value="Chromosome"/>
</dbReference>
<dbReference type="AlphaFoldDB" id="A0A2Z4Y6H8"/>
<dbReference type="PANTHER" id="PTHR30522:SF0">
    <property type="entry name" value="NUCLEOSIDE TRIPHOSPHATE PYROPHOSPHOHYDROLASE"/>
    <property type="match status" value="1"/>
</dbReference>
<dbReference type="FunFam" id="1.10.287.1080:FF:000001">
    <property type="entry name" value="Nucleoside triphosphate pyrophosphohydrolase"/>
    <property type="match status" value="1"/>
</dbReference>
<name>A0A2Z4Y6H8_SUMC1</name>
<dbReference type="CDD" id="cd11529">
    <property type="entry name" value="NTP-PPase_MazG_Cterm"/>
    <property type="match status" value="1"/>
</dbReference>
<dbReference type="InterPro" id="IPR011551">
    <property type="entry name" value="NTP_PyrPHydrolase_MazG"/>
</dbReference>
<dbReference type="InterPro" id="IPR004518">
    <property type="entry name" value="MazG-like_dom"/>
</dbReference>
<accession>A0A2Z4Y6H8</accession>
<evidence type="ECO:0000313" key="2">
    <source>
        <dbReference type="EMBL" id="AXA36322.1"/>
    </source>
</evidence>
<dbReference type="KEGG" id="schv:BRCON_1545"/>
<dbReference type="Gene3D" id="1.10.287.1080">
    <property type="entry name" value="MazG-like"/>
    <property type="match status" value="2"/>
</dbReference>
<dbReference type="FunFam" id="1.10.287.1080:FF:000003">
    <property type="entry name" value="Nucleoside triphosphate pyrophosphohydrolase"/>
    <property type="match status" value="1"/>
</dbReference>
<sequence length="278" mass="32034">MPYEEIKDPFRRLVRIMQRLQEPNGCPWDREQTHETLKPYLIEEAYEVLDAIDRQDWSALAEELGDVLLQVIFHSVLAERTGKFNIDEVIETASAKMVRRHPHVFGDTEAKTADQVLHNWEQLKAAERREKNHANPQADASATSVLAGVPKALPALLKAQRIQEKAARVGFDWENPLQVLDKVEEEVRELRHAIASNDTAHIREEIGDLIFSLVNLARFMDIDAEDAVRQTGEKFRQRFQFIERKSHELGRPLAEMSLDEMEGYWQASKNEDTSQTPD</sequence>
<dbReference type="GO" id="GO:0006203">
    <property type="term" value="P:dGTP catabolic process"/>
    <property type="evidence" value="ECO:0007669"/>
    <property type="project" value="TreeGrafter"/>
</dbReference>
<dbReference type="GO" id="GO:0046052">
    <property type="term" value="P:UTP catabolic process"/>
    <property type="evidence" value="ECO:0007669"/>
    <property type="project" value="TreeGrafter"/>
</dbReference>
<evidence type="ECO:0000259" key="1">
    <source>
        <dbReference type="Pfam" id="PF03819"/>
    </source>
</evidence>
<dbReference type="GO" id="GO:0046076">
    <property type="term" value="P:dTTP catabolic process"/>
    <property type="evidence" value="ECO:0007669"/>
    <property type="project" value="TreeGrafter"/>
</dbReference>
<evidence type="ECO:0000313" key="3">
    <source>
        <dbReference type="Proteomes" id="UP000262583"/>
    </source>
</evidence>
<dbReference type="EMBL" id="CP030759">
    <property type="protein sequence ID" value="AXA36322.1"/>
    <property type="molecule type" value="Genomic_DNA"/>
</dbReference>
<dbReference type="InterPro" id="IPR048015">
    <property type="entry name" value="NTP-PPase_MazG-like_N"/>
</dbReference>
<feature type="domain" description="NTP pyrophosphohydrolase MazG-like" evidence="1">
    <location>
        <begin position="177"/>
        <end position="238"/>
    </location>
</feature>
<proteinExistence type="predicted"/>
<dbReference type="CDD" id="cd11528">
    <property type="entry name" value="NTP-PPase_MazG_Nterm"/>
    <property type="match status" value="1"/>
</dbReference>
<dbReference type="Pfam" id="PF03819">
    <property type="entry name" value="MazG"/>
    <property type="match status" value="2"/>
</dbReference>
<dbReference type="GO" id="GO:0006950">
    <property type="term" value="P:response to stress"/>
    <property type="evidence" value="ECO:0007669"/>
    <property type="project" value="UniProtKB-ARBA"/>
</dbReference>
<dbReference type="SUPFAM" id="SSF101386">
    <property type="entry name" value="all-alpha NTP pyrophosphatases"/>
    <property type="match status" value="2"/>
</dbReference>
<dbReference type="GO" id="GO:0047429">
    <property type="term" value="F:nucleoside triphosphate diphosphatase activity"/>
    <property type="evidence" value="ECO:0007669"/>
    <property type="project" value="InterPro"/>
</dbReference>
<dbReference type="GO" id="GO:0046047">
    <property type="term" value="P:TTP catabolic process"/>
    <property type="evidence" value="ECO:0007669"/>
    <property type="project" value="TreeGrafter"/>
</dbReference>
<keyword evidence="2" id="KW-0378">Hydrolase</keyword>
<dbReference type="NCBIfam" id="TIGR00444">
    <property type="entry name" value="mazG"/>
    <property type="match status" value="1"/>
</dbReference>